<reference evidence="2" key="2">
    <citation type="submission" date="2022-06" db="UniProtKB">
        <authorList>
            <consortium name="EnsemblMetazoa"/>
        </authorList>
    </citation>
    <scope>IDENTIFICATION</scope>
    <source>
        <strain evidence="2">DF5081</strain>
    </source>
</reference>
<feature type="compositionally biased region" description="Polar residues" evidence="1">
    <location>
        <begin position="25"/>
        <end position="34"/>
    </location>
</feature>
<dbReference type="AlphaFoldDB" id="A0A8R1IBX8"/>
<feature type="compositionally biased region" description="Basic and acidic residues" evidence="1">
    <location>
        <begin position="7"/>
        <end position="18"/>
    </location>
</feature>
<evidence type="ECO:0000313" key="3">
    <source>
        <dbReference type="Proteomes" id="UP000005237"/>
    </source>
</evidence>
<keyword evidence="3" id="KW-1185">Reference proteome</keyword>
<reference evidence="3" key="1">
    <citation type="submission" date="2010-08" db="EMBL/GenBank/DDBJ databases">
        <authorList>
            <consortium name="Caenorhabditis japonica Sequencing Consortium"/>
            <person name="Wilson R.K."/>
        </authorList>
    </citation>
    <scope>NUCLEOTIDE SEQUENCE [LARGE SCALE GENOMIC DNA]</scope>
    <source>
        <strain evidence="3">DF5081</strain>
    </source>
</reference>
<evidence type="ECO:0000256" key="1">
    <source>
        <dbReference type="SAM" id="MobiDB-lite"/>
    </source>
</evidence>
<name>A0A8R1IBX8_CAEJA</name>
<accession>A0A8R1IBX8</accession>
<organism evidence="2 3">
    <name type="scientific">Caenorhabditis japonica</name>
    <dbReference type="NCBI Taxonomy" id="281687"/>
    <lineage>
        <taxon>Eukaryota</taxon>
        <taxon>Metazoa</taxon>
        <taxon>Ecdysozoa</taxon>
        <taxon>Nematoda</taxon>
        <taxon>Chromadorea</taxon>
        <taxon>Rhabditida</taxon>
        <taxon>Rhabditina</taxon>
        <taxon>Rhabditomorpha</taxon>
        <taxon>Rhabditoidea</taxon>
        <taxon>Rhabditidae</taxon>
        <taxon>Peloderinae</taxon>
        <taxon>Caenorhabditis</taxon>
    </lineage>
</organism>
<evidence type="ECO:0000313" key="2">
    <source>
        <dbReference type="EnsemblMetazoa" id="CJA22511.1"/>
    </source>
</evidence>
<proteinExistence type="predicted"/>
<dbReference type="EnsemblMetazoa" id="CJA22511.1">
    <property type="protein sequence ID" value="CJA22511.1"/>
    <property type="gene ID" value="WBGene00178083"/>
</dbReference>
<protein>
    <submittedName>
        <fullName evidence="2">Uncharacterized protein</fullName>
    </submittedName>
</protein>
<dbReference type="Proteomes" id="UP000005237">
    <property type="component" value="Unassembled WGS sequence"/>
</dbReference>
<sequence>MPAPNETAKKGTSGRDQEVPGGIHANQTPAQLPSRTFPAAPMLSSPCVWWGQQHLEGTTTFGEDNNRSTLTDFVLFRFFKMLEICGKGVMD</sequence>
<feature type="region of interest" description="Disordered" evidence="1">
    <location>
        <begin position="1"/>
        <end position="37"/>
    </location>
</feature>